<protein>
    <submittedName>
        <fullName evidence="2">DNA-binding protein</fullName>
    </submittedName>
</protein>
<evidence type="ECO:0000313" key="3">
    <source>
        <dbReference type="Proteomes" id="UP000622166"/>
    </source>
</evidence>
<accession>A0A918QAW4</accession>
<evidence type="ECO:0000259" key="1">
    <source>
        <dbReference type="Pfam" id="PF04296"/>
    </source>
</evidence>
<proteinExistence type="predicted"/>
<dbReference type="Gene3D" id="3.30.1230.10">
    <property type="entry name" value="YlxR-like"/>
    <property type="match status" value="1"/>
</dbReference>
<dbReference type="Proteomes" id="UP000622166">
    <property type="component" value="Unassembled WGS sequence"/>
</dbReference>
<keyword evidence="3" id="KW-1185">Reference proteome</keyword>
<dbReference type="SUPFAM" id="SSF64376">
    <property type="entry name" value="YlxR-like"/>
    <property type="match status" value="1"/>
</dbReference>
<dbReference type="InterPro" id="IPR037465">
    <property type="entry name" value="YlxR"/>
</dbReference>
<dbReference type="AlphaFoldDB" id="A0A918QAW4"/>
<dbReference type="InterPro" id="IPR007393">
    <property type="entry name" value="YlxR_dom"/>
</dbReference>
<dbReference type="InterPro" id="IPR035931">
    <property type="entry name" value="YlxR-like_sf"/>
</dbReference>
<comment type="caution">
    <text evidence="2">The sequence shown here is derived from an EMBL/GenBank/DDBJ whole genome shotgun (WGS) entry which is preliminary data.</text>
</comment>
<dbReference type="PANTHER" id="PTHR34215:SF1">
    <property type="entry name" value="YLXR DOMAIN-CONTAINING PROTEIN"/>
    <property type="match status" value="1"/>
</dbReference>
<dbReference type="CDD" id="cd00279">
    <property type="entry name" value="YlxR"/>
    <property type="match status" value="1"/>
</dbReference>
<reference evidence="2" key="1">
    <citation type="journal article" date="2014" name="Int. J. Syst. Evol. Microbiol.">
        <title>Complete genome sequence of Corynebacterium casei LMG S-19264T (=DSM 44701T), isolated from a smear-ripened cheese.</title>
        <authorList>
            <consortium name="US DOE Joint Genome Institute (JGI-PGF)"/>
            <person name="Walter F."/>
            <person name="Albersmeier A."/>
            <person name="Kalinowski J."/>
            <person name="Ruckert C."/>
        </authorList>
    </citation>
    <scope>NUCLEOTIDE SEQUENCE</scope>
    <source>
        <strain evidence="2">JCM 4815</strain>
    </source>
</reference>
<dbReference type="Pfam" id="PF04296">
    <property type="entry name" value="YlxR"/>
    <property type="match status" value="1"/>
</dbReference>
<reference evidence="2" key="2">
    <citation type="submission" date="2020-09" db="EMBL/GenBank/DDBJ databases">
        <authorList>
            <person name="Sun Q."/>
            <person name="Ohkuma M."/>
        </authorList>
    </citation>
    <scope>NUCLEOTIDE SEQUENCE</scope>
    <source>
        <strain evidence="2">JCM 4815</strain>
    </source>
</reference>
<evidence type="ECO:0000313" key="2">
    <source>
        <dbReference type="EMBL" id="GGZ39468.1"/>
    </source>
</evidence>
<feature type="domain" description="YlxR" evidence="1">
    <location>
        <begin position="15"/>
        <end position="79"/>
    </location>
</feature>
<dbReference type="PANTHER" id="PTHR34215">
    <property type="entry name" value="BLL0784 PROTEIN"/>
    <property type="match status" value="1"/>
</dbReference>
<keyword evidence="2" id="KW-0238">DNA-binding</keyword>
<sequence>MEVSGRTLARARPERTCVGCRERAAKADLLRIVAIEEHCVPDPRGTLPGRGAYIHPAPVCLDQAVRRRAFPRALRVPGPLDTKALRHHVEQTDSC</sequence>
<name>A0A918QAW4_9ACTN</name>
<dbReference type="GO" id="GO:0003677">
    <property type="term" value="F:DNA binding"/>
    <property type="evidence" value="ECO:0007669"/>
    <property type="project" value="UniProtKB-KW"/>
</dbReference>
<gene>
    <name evidence="2" type="ORF">GCM10010365_70440</name>
</gene>
<organism evidence="2 3">
    <name type="scientific">Streptomyces poonensis</name>
    <dbReference type="NCBI Taxonomy" id="68255"/>
    <lineage>
        <taxon>Bacteria</taxon>
        <taxon>Bacillati</taxon>
        <taxon>Actinomycetota</taxon>
        <taxon>Actinomycetes</taxon>
        <taxon>Kitasatosporales</taxon>
        <taxon>Streptomycetaceae</taxon>
        <taxon>Streptomyces</taxon>
    </lineage>
</organism>
<dbReference type="EMBL" id="BMVW01000022">
    <property type="protein sequence ID" value="GGZ39468.1"/>
    <property type="molecule type" value="Genomic_DNA"/>
</dbReference>